<dbReference type="Proteomes" id="UP000237718">
    <property type="component" value="Unassembled WGS sequence"/>
</dbReference>
<evidence type="ECO:0000256" key="1">
    <source>
        <dbReference type="SAM" id="MobiDB-lite"/>
    </source>
</evidence>
<dbReference type="EMBL" id="PVUF01000001">
    <property type="protein sequence ID" value="PRZ50471.1"/>
    <property type="molecule type" value="Genomic_DNA"/>
</dbReference>
<organism evidence="2 3">
    <name type="scientific">Tritonibacter scottomollicae</name>
    <name type="common">Epibacterium scottomollicae</name>
    <dbReference type="NCBI Taxonomy" id="483013"/>
    <lineage>
        <taxon>Bacteria</taxon>
        <taxon>Pseudomonadati</taxon>
        <taxon>Pseudomonadota</taxon>
        <taxon>Alphaproteobacteria</taxon>
        <taxon>Rhodobacterales</taxon>
        <taxon>Paracoccaceae</taxon>
        <taxon>Tritonibacter</taxon>
    </lineage>
</organism>
<reference evidence="2 3" key="1">
    <citation type="submission" date="2018-03" db="EMBL/GenBank/DDBJ databases">
        <title>Genomic Encyclopedia of Archaeal and Bacterial Type Strains, Phase II (KMG-II): from individual species to whole genera.</title>
        <authorList>
            <person name="Goeker M."/>
        </authorList>
    </citation>
    <scope>NUCLEOTIDE SEQUENCE [LARGE SCALE GENOMIC DNA]</scope>
    <source>
        <strain evidence="2 3">DSM 25328</strain>
    </source>
</reference>
<sequence>MGQVGLPPVAAAPFFCKRGTALPLGMAPRGTRGAAACPLRGQAARPKADGLWSLTRDRSAGGGSAPGLTKKDRWTEEAGAGARGRGLLSLRHRTAMQAQEQAFLIVIAKEWRAVRAGAAAQVGGDLGQNHFGDEGQIEAAHLAERDPLQM</sequence>
<gene>
    <name evidence="2" type="ORF">CLV89_101694</name>
</gene>
<comment type="caution">
    <text evidence="2">The sequence shown here is derived from an EMBL/GenBank/DDBJ whole genome shotgun (WGS) entry which is preliminary data.</text>
</comment>
<evidence type="ECO:0000313" key="2">
    <source>
        <dbReference type="EMBL" id="PRZ50471.1"/>
    </source>
</evidence>
<accession>A0A2T1APC8</accession>
<name>A0A2T1APC8_TRISK</name>
<protein>
    <submittedName>
        <fullName evidence="2">Uncharacterized protein</fullName>
    </submittedName>
</protein>
<evidence type="ECO:0000313" key="3">
    <source>
        <dbReference type="Proteomes" id="UP000237718"/>
    </source>
</evidence>
<feature type="region of interest" description="Disordered" evidence="1">
    <location>
        <begin position="48"/>
        <end position="83"/>
    </location>
</feature>
<proteinExistence type="predicted"/>
<dbReference type="AlphaFoldDB" id="A0A2T1APC8"/>